<protein>
    <submittedName>
        <fullName evidence="2">Fic family protein</fullName>
    </submittedName>
</protein>
<proteinExistence type="predicted"/>
<evidence type="ECO:0000313" key="2">
    <source>
        <dbReference type="EMBL" id="MBO1307629.1"/>
    </source>
</evidence>
<dbReference type="InterPro" id="IPR036597">
    <property type="entry name" value="Fido-like_dom_sf"/>
</dbReference>
<accession>A0ABS3LDC1</accession>
<dbReference type="InterPro" id="IPR003812">
    <property type="entry name" value="Fido"/>
</dbReference>
<sequence>MDHAKLAKFITRMGQFNDYESTIAQTKAALDSGSVEPLRKDNEDRVIFEDTVRAIEKVRQIPFNREAIITINAQFTGDSPEQPYAPGHLRDGLLDPIRDRIHVALWPGEKGAVVSYYPPSQIDETDLDKIIALWENSAQSDLEAWLLFAHLAKLQPFPDGNKRTALIAANHALGAFQTQNYLMPPTGHQFLCFMDRLLGYYGVGLQGALVSEEEAIQEFLAVAPTRSK</sequence>
<feature type="domain" description="Fido" evidence="1">
    <location>
        <begin position="63"/>
        <end position="222"/>
    </location>
</feature>
<organism evidence="2 3">
    <name type="scientific">Candidatus Enterococcus moelleringii</name>
    <dbReference type="NCBI Taxonomy" id="2815325"/>
    <lineage>
        <taxon>Bacteria</taxon>
        <taxon>Bacillati</taxon>
        <taxon>Bacillota</taxon>
        <taxon>Bacilli</taxon>
        <taxon>Lactobacillales</taxon>
        <taxon>Enterococcaceae</taxon>
        <taxon>Enterococcus</taxon>
    </lineage>
</organism>
<evidence type="ECO:0000259" key="1">
    <source>
        <dbReference type="PROSITE" id="PS51459"/>
    </source>
</evidence>
<dbReference type="EMBL" id="JAFREM010000025">
    <property type="protein sequence ID" value="MBO1307629.1"/>
    <property type="molecule type" value="Genomic_DNA"/>
</dbReference>
<dbReference type="PROSITE" id="PS51459">
    <property type="entry name" value="FIDO"/>
    <property type="match status" value="1"/>
</dbReference>
<keyword evidence="3" id="KW-1185">Reference proteome</keyword>
<reference evidence="2 3" key="1">
    <citation type="submission" date="2021-03" db="EMBL/GenBank/DDBJ databases">
        <title>Enterococcal diversity collection.</title>
        <authorList>
            <person name="Gilmore M.S."/>
            <person name="Schwartzman J."/>
            <person name="Van Tyne D."/>
            <person name="Martin M."/>
            <person name="Earl A.M."/>
            <person name="Manson A.L."/>
            <person name="Straub T."/>
            <person name="Salamzade R."/>
            <person name="Saavedra J."/>
            <person name="Lebreton F."/>
            <person name="Prichula J."/>
            <person name="Schaufler K."/>
            <person name="Gaca A."/>
            <person name="Sgardioli B."/>
            <person name="Wagenaar J."/>
            <person name="Strong T."/>
        </authorList>
    </citation>
    <scope>NUCLEOTIDE SEQUENCE [LARGE SCALE GENOMIC DNA]</scope>
    <source>
        <strain evidence="2 3">669A</strain>
    </source>
</reference>
<evidence type="ECO:0000313" key="3">
    <source>
        <dbReference type="Proteomes" id="UP000664601"/>
    </source>
</evidence>
<comment type="caution">
    <text evidence="2">The sequence shown here is derived from an EMBL/GenBank/DDBJ whole genome shotgun (WGS) entry which is preliminary data.</text>
</comment>
<dbReference type="RefSeq" id="WP_207674622.1">
    <property type="nucleotide sequence ID" value="NZ_JAFREM010000025.1"/>
</dbReference>
<dbReference type="Gene3D" id="1.10.3290.10">
    <property type="entry name" value="Fido-like domain"/>
    <property type="match status" value="1"/>
</dbReference>
<dbReference type="SUPFAM" id="SSF140931">
    <property type="entry name" value="Fic-like"/>
    <property type="match status" value="1"/>
</dbReference>
<dbReference type="Proteomes" id="UP000664601">
    <property type="component" value="Unassembled WGS sequence"/>
</dbReference>
<name>A0ABS3LDC1_9ENTE</name>
<dbReference type="Pfam" id="PF02661">
    <property type="entry name" value="Fic"/>
    <property type="match status" value="1"/>
</dbReference>
<gene>
    <name evidence="2" type="ORF">JZO70_15745</name>
</gene>